<sequence length="86" mass="9255">MHVFATSRSEMAPTCPSALLGIRLTVVGVGGGGLRTRTDSRFLSGLDDSARLCPACAPRARHANEQAEPCAHRLVKERHILCLTRS</sequence>
<name>A0A0P1BEY8_9BASI</name>
<dbReference type="AlphaFoldDB" id="A0A0P1BEY8"/>
<dbReference type="EMBL" id="CCYA01000243">
    <property type="protein sequence ID" value="CEH14453.1"/>
    <property type="molecule type" value="Genomic_DNA"/>
</dbReference>
<accession>A0A0P1BEY8</accession>
<evidence type="ECO:0000313" key="2">
    <source>
        <dbReference type="Proteomes" id="UP000054845"/>
    </source>
</evidence>
<protein>
    <submittedName>
        <fullName evidence="1">Uncharacterized protein</fullName>
    </submittedName>
</protein>
<reference evidence="1 2" key="1">
    <citation type="submission" date="2014-09" db="EMBL/GenBank/DDBJ databases">
        <authorList>
            <person name="Magalhaes I.L.F."/>
            <person name="Oliveira U."/>
            <person name="Santos F.R."/>
            <person name="Vidigal T.H.D.A."/>
            <person name="Brescovit A.D."/>
            <person name="Santos A.J."/>
        </authorList>
    </citation>
    <scope>NUCLEOTIDE SEQUENCE [LARGE SCALE GENOMIC DNA]</scope>
</reference>
<keyword evidence="2" id="KW-1185">Reference proteome</keyword>
<organism evidence="1 2">
    <name type="scientific">Ceraceosorus bombacis</name>
    <dbReference type="NCBI Taxonomy" id="401625"/>
    <lineage>
        <taxon>Eukaryota</taxon>
        <taxon>Fungi</taxon>
        <taxon>Dikarya</taxon>
        <taxon>Basidiomycota</taxon>
        <taxon>Ustilaginomycotina</taxon>
        <taxon>Exobasidiomycetes</taxon>
        <taxon>Ceraceosorales</taxon>
        <taxon>Ceraceosoraceae</taxon>
        <taxon>Ceraceosorus</taxon>
    </lineage>
</organism>
<evidence type="ECO:0000313" key="1">
    <source>
        <dbReference type="EMBL" id="CEH14453.1"/>
    </source>
</evidence>
<dbReference type="Proteomes" id="UP000054845">
    <property type="component" value="Unassembled WGS sequence"/>
</dbReference>
<proteinExistence type="predicted"/>